<reference evidence="3" key="3">
    <citation type="submission" date="2025-09" db="UniProtKB">
        <authorList>
            <consortium name="Ensembl"/>
        </authorList>
    </citation>
    <scope>IDENTIFICATION</scope>
</reference>
<dbReference type="Ensembl" id="ENSTGET00000025118.1">
    <property type="protein sequence ID" value="ENSTGEP00000021075.1"/>
    <property type="gene ID" value="ENSTGEG00000016987.1"/>
</dbReference>
<dbReference type="Pfam" id="PF13833">
    <property type="entry name" value="EF-hand_8"/>
    <property type="match status" value="1"/>
</dbReference>
<dbReference type="PANTHER" id="PTHR47500">
    <property type="entry name" value="EF-HAND CALCIUM-BINDING DOMAIN-CONTAINING PROTEIN"/>
    <property type="match status" value="1"/>
</dbReference>
<dbReference type="PANTHER" id="PTHR47500:SF4">
    <property type="entry name" value="EF-HAND CALCIUM BINDING DOMAIN 15"/>
    <property type="match status" value="1"/>
</dbReference>
<accession>A0A8D2FE86</accession>
<feature type="region of interest" description="Disordered" evidence="1">
    <location>
        <begin position="1"/>
        <end position="22"/>
    </location>
</feature>
<dbReference type="SUPFAM" id="SSF47473">
    <property type="entry name" value="EF-hand"/>
    <property type="match status" value="1"/>
</dbReference>
<feature type="region of interest" description="Disordered" evidence="1">
    <location>
        <begin position="263"/>
        <end position="354"/>
    </location>
</feature>
<dbReference type="InterPro" id="IPR043520">
    <property type="entry name" value="SPT21"/>
</dbReference>
<feature type="compositionally biased region" description="Basic and acidic residues" evidence="1">
    <location>
        <begin position="278"/>
        <end position="289"/>
    </location>
</feature>
<proteinExistence type="predicted"/>
<dbReference type="Gene3D" id="1.10.238.10">
    <property type="entry name" value="EF-hand"/>
    <property type="match status" value="1"/>
</dbReference>
<reference evidence="3" key="2">
    <citation type="submission" date="2025-08" db="UniProtKB">
        <authorList>
            <consortium name="Ensembl"/>
        </authorList>
    </citation>
    <scope>IDENTIFICATION</scope>
</reference>
<dbReference type="GO" id="GO:0005509">
    <property type="term" value="F:calcium ion binding"/>
    <property type="evidence" value="ECO:0007669"/>
    <property type="project" value="InterPro"/>
</dbReference>
<sequence>GVICRGQKTKRSNPAEEQAGRMQKGRLQLHTARLTQTELALAMATKAEHTMRRATEIQGLVAAHPAESGPDLEWAALRVPVWVVYLATCPPLPSAFQDIFKLFSSSPTGTVDMHSMKGALGNVGIQLSPQETFEALLQVDLDGVGIVSFSDFLGVFNDNHRLAQCIGEGQGCQVCDPQGLQTLFLEILFKLLGRGFVPSKLAQEVMSYYFKKQWALGLSPGCGGWGALHAGLTFCHAARISGLSNSELARSLHRLHEVGARNPYSQIPNLEESALPERGTRSPAPDRPKFPPNPGPAHSPLRWPPPASRRDPGPATRASVPSNRAPSPPTLVKQQPFSQAPAGLQRPAMKSLYK</sequence>
<feature type="compositionally biased region" description="Pro residues" evidence="1">
    <location>
        <begin position="290"/>
        <end position="307"/>
    </location>
</feature>
<dbReference type="InterPro" id="IPR011992">
    <property type="entry name" value="EF-hand-dom_pair"/>
</dbReference>
<keyword evidence="4" id="KW-1185">Reference proteome</keyword>
<dbReference type="Proteomes" id="UP000694411">
    <property type="component" value="Chromosome 16"/>
</dbReference>
<organism evidence="3 4">
    <name type="scientific">Theropithecus gelada</name>
    <name type="common">Gelada baboon</name>
    <dbReference type="NCBI Taxonomy" id="9565"/>
    <lineage>
        <taxon>Eukaryota</taxon>
        <taxon>Metazoa</taxon>
        <taxon>Chordata</taxon>
        <taxon>Craniata</taxon>
        <taxon>Vertebrata</taxon>
        <taxon>Euteleostomi</taxon>
        <taxon>Mammalia</taxon>
        <taxon>Eutheria</taxon>
        <taxon>Euarchontoglires</taxon>
        <taxon>Primates</taxon>
        <taxon>Haplorrhini</taxon>
        <taxon>Catarrhini</taxon>
        <taxon>Cercopithecidae</taxon>
        <taxon>Cercopithecinae</taxon>
        <taxon>Theropithecus</taxon>
    </lineage>
</organism>
<evidence type="ECO:0000256" key="1">
    <source>
        <dbReference type="SAM" id="MobiDB-lite"/>
    </source>
</evidence>
<protein>
    <recommendedName>
        <fullName evidence="2">EF-hand domain-containing protein</fullName>
    </recommendedName>
</protein>
<dbReference type="AlphaFoldDB" id="A0A8D2FE86"/>
<dbReference type="InterPro" id="IPR002048">
    <property type="entry name" value="EF_hand_dom"/>
</dbReference>
<feature type="domain" description="EF-hand" evidence="2">
    <location>
        <begin position="107"/>
        <end position="158"/>
    </location>
</feature>
<name>A0A8D2FE86_THEGE</name>
<evidence type="ECO:0000259" key="2">
    <source>
        <dbReference type="Pfam" id="PF13833"/>
    </source>
</evidence>
<evidence type="ECO:0000313" key="4">
    <source>
        <dbReference type="Proteomes" id="UP000694411"/>
    </source>
</evidence>
<reference evidence="3" key="1">
    <citation type="submission" date="2018-05" db="EMBL/GenBank/DDBJ databases">
        <title>Whole genome of Theropithecus gelada.</title>
        <authorList>
            <person name="Chiou K.L."/>
            <person name="Snyder-Mackler N."/>
        </authorList>
    </citation>
    <scope>NUCLEOTIDE SEQUENCE [LARGE SCALE GENOMIC DNA]</scope>
</reference>
<evidence type="ECO:0000313" key="3">
    <source>
        <dbReference type="Ensembl" id="ENSTGEP00000021075.1"/>
    </source>
</evidence>